<dbReference type="Pfam" id="PF00072">
    <property type="entry name" value="Response_reg"/>
    <property type="match status" value="1"/>
</dbReference>
<dbReference type="CDD" id="cd06170">
    <property type="entry name" value="LuxR_C_like"/>
    <property type="match status" value="1"/>
</dbReference>
<dbReference type="InterPro" id="IPR036388">
    <property type="entry name" value="WH-like_DNA-bd_sf"/>
</dbReference>
<dbReference type="PANTHER" id="PTHR43214">
    <property type="entry name" value="TWO-COMPONENT RESPONSE REGULATOR"/>
    <property type="match status" value="1"/>
</dbReference>
<dbReference type="PRINTS" id="PR00038">
    <property type="entry name" value="HTHLUXR"/>
</dbReference>
<dbReference type="Gene3D" id="1.10.10.10">
    <property type="entry name" value="Winged helix-like DNA-binding domain superfamily/Winged helix DNA-binding domain"/>
    <property type="match status" value="1"/>
</dbReference>
<dbReference type="InterPro" id="IPR011006">
    <property type="entry name" value="CheY-like_superfamily"/>
</dbReference>
<dbReference type="CDD" id="cd17535">
    <property type="entry name" value="REC_NarL-like"/>
    <property type="match status" value="1"/>
</dbReference>
<organism evidence="8 9">
    <name type="scientific">Dyadobacter psychrotolerans</name>
    <dbReference type="NCBI Taxonomy" id="2541721"/>
    <lineage>
        <taxon>Bacteria</taxon>
        <taxon>Pseudomonadati</taxon>
        <taxon>Bacteroidota</taxon>
        <taxon>Cytophagia</taxon>
        <taxon>Cytophagales</taxon>
        <taxon>Spirosomataceae</taxon>
        <taxon>Dyadobacter</taxon>
    </lineage>
</organism>
<dbReference type="RefSeq" id="WP_131959014.1">
    <property type="nucleotide sequence ID" value="NZ_SMFL01000005.1"/>
</dbReference>
<dbReference type="SMART" id="SM00421">
    <property type="entry name" value="HTH_LUXR"/>
    <property type="match status" value="1"/>
</dbReference>
<protein>
    <submittedName>
        <fullName evidence="8">Response regulator transcription factor</fullName>
    </submittedName>
</protein>
<feature type="domain" description="HTH luxR-type" evidence="6">
    <location>
        <begin position="150"/>
        <end position="215"/>
    </location>
</feature>
<name>A0A4R5DQH5_9BACT</name>
<evidence type="ECO:0000313" key="9">
    <source>
        <dbReference type="Proteomes" id="UP000294850"/>
    </source>
</evidence>
<keyword evidence="4" id="KW-0804">Transcription</keyword>
<keyword evidence="1 5" id="KW-0597">Phosphoprotein</keyword>
<sequence>MTQHGHILMIEDHEIVVSAVKTILKTYYPKTILHAAGNFQKGLRLLETGPAVDAVILDLDIPGGDSTKMIGALRQMQQDVPILIFTGQDEERYALRFLSAGANGFLSKNAPLEECVTALQAVVNHGKYVSKSVQQIITNNFFDRRISPKETKDHTELSHRENEILALLLEGKWTKEIATELKLKLTTVSTHKARIFKKMDVSNVIELFKKSKKEE</sequence>
<dbReference type="InterPro" id="IPR058245">
    <property type="entry name" value="NreC/VraR/RcsB-like_REC"/>
</dbReference>
<dbReference type="InterPro" id="IPR001789">
    <property type="entry name" value="Sig_transdc_resp-reg_receiver"/>
</dbReference>
<keyword evidence="9" id="KW-1185">Reference proteome</keyword>
<dbReference type="OrthoDB" id="939325at2"/>
<dbReference type="SUPFAM" id="SSF46894">
    <property type="entry name" value="C-terminal effector domain of the bipartite response regulators"/>
    <property type="match status" value="1"/>
</dbReference>
<evidence type="ECO:0000256" key="5">
    <source>
        <dbReference type="PROSITE-ProRule" id="PRU00169"/>
    </source>
</evidence>
<evidence type="ECO:0000256" key="1">
    <source>
        <dbReference type="ARBA" id="ARBA00022553"/>
    </source>
</evidence>
<feature type="modified residue" description="4-aspartylphosphate" evidence="5">
    <location>
        <position position="58"/>
    </location>
</feature>
<dbReference type="InterPro" id="IPR016032">
    <property type="entry name" value="Sig_transdc_resp-reg_C-effctor"/>
</dbReference>
<dbReference type="GO" id="GO:0000160">
    <property type="term" value="P:phosphorelay signal transduction system"/>
    <property type="evidence" value="ECO:0007669"/>
    <property type="project" value="InterPro"/>
</dbReference>
<dbReference type="GO" id="GO:0003677">
    <property type="term" value="F:DNA binding"/>
    <property type="evidence" value="ECO:0007669"/>
    <property type="project" value="UniProtKB-KW"/>
</dbReference>
<evidence type="ECO:0000256" key="3">
    <source>
        <dbReference type="ARBA" id="ARBA00023125"/>
    </source>
</evidence>
<dbReference type="SMART" id="SM00448">
    <property type="entry name" value="REC"/>
    <property type="match status" value="1"/>
</dbReference>
<dbReference type="PROSITE" id="PS50110">
    <property type="entry name" value="RESPONSE_REGULATORY"/>
    <property type="match status" value="1"/>
</dbReference>
<reference evidence="8 9" key="1">
    <citation type="submission" date="2019-03" db="EMBL/GenBank/DDBJ databases">
        <title>Dyadobacter AR-3-6 sp. nov., isolated from arctic soil.</title>
        <authorList>
            <person name="Chaudhary D.K."/>
        </authorList>
    </citation>
    <scope>NUCLEOTIDE SEQUENCE [LARGE SCALE GENOMIC DNA]</scope>
    <source>
        <strain evidence="8 9">AR-3-6</strain>
    </source>
</reference>
<gene>
    <name evidence="8" type="ORF">E0F88_14610</name>
</gene>
<dbReference type="PROSITE" id="PS00622">
    <property type="entry name" value="HTH_LUXR_1"/>
    <property type="match status" value="1"/>
</dbReference>
<dbReference type="Proteomes" id="UP000294850">
    <property type="component" value="Unassembled WGS sequence"/>
</dbReference>
<keyword evidence="2" id="KW-0805">Transcription regulation</keyword>
<evidence type="ECO:0000313" key="8">
    <source>
        <dbReference type="EMBL" id="TDE14430.1"/>
    </source>
</evidence>
<dbReference type="SUPFAM" id="SSF52172">
    <property type="entry name" value="CheY-like"/>
    <property type="match status" value="1"/>
</dbReference>
<dbReference type="AlphaFoldDB" id="A0A4R5DQH5"/>
<dbReference type="EMBL" id="SMFL01000005">
    <property type="protein sequence ID" value="TDE14430.1"/>
    <property type="molecule type" value="Genomic_DNA"/>
</dbReference>
<evidence type="ECO:0000256" key="4">
    <source>
        <dbReference type="ARBA" id="ARBA00023163"/>
    </source>
</evidence>
<dbReference type="InterPro" id="IPR039420">
    <property type="entry name" value="WalR-like"/>
</dbReference>
<keyword evidence="3" id="KW-0238">DNA-binding</keyword>
<dbReference type="PANTHER" id="PTHR43214:SF41">
    <property type="entry name" value="NITRATE_NITRITE RESPONSE REGULATOR PROTEIN NARP"/>
    <property type="match status" value="1"/>
</dbReference>
<feature type="domain" description="Response regulatory" evidence="7">
    <location>
        <begin position="6"/>
        <end position="123"/>
    </location>
</feature>
<proteinExistence type="predicted"/>
<dbReference type="GO" id="GO:0006355">
    <property type="term" value="P:regulation of DNA-templated transcription"/>
    <property type="evidence" value="ECO:0007669"/>
    <property type="project" value="InterPro"/>
</dbReference>
<accession>A0A4R5DQH5</accession>
<dbReference type="PROSITE" id="PS50043">
    <property type="entry name" value="HTH_LUXR_2"/>
    <property type="match status" value="1"/>
</dbReference>
<evidence type="ECO:0000259" key="6">
    <source>
        <dbReference type="PROSITE" id="PS50043"/>
    </source>
</evidence>
<evidence type="ECO:0000259" key="7">
    <source>
        <dbReference type="PROSITE" id="PS50110"/>
    </source>
</evidence>
<evidence type="ECO:0000256" key="2">
    <source>
        <dbReference type="ARBA" id="ARBA00023015"/>
    </source>
</evidence>
<dbReference type="InterPro" id="IPR000792">
    <property type="entry name" value="Tscrpt_reg_LuxR_C"/>
</dbReference>
<dbReference type="Pfam" id="PF00196">
    <property type="entry name" value="GerE"/>
    <property type="match status" value="1"/>
</dbReference>
<comment type="caution">
    <text evidence="8">The sequence shown here is derived from an EMBL/GenBank/DDBJ whole genome shotgun (WGS) entry which is preliminary data.</text>
</comment>
<dbReference type="Gene3D" id="3.40.50.2300">
    <property type="match status" value="1"/>
</dbReference>